<dbReference type="VEuPathDB" id="VectorBase:BGLAX_031108"/>
<keyword evidence="4 5" id="KW-0472">Membrane</keyword>
<dbReference type="InterPro" id="IPR050579">
    <property type="entry name" value="PMP-22/EMP/MP20-like"/>
</dbReference>
<reference evidence="6" key="1">
    <citation type="submission" date="2020-05" db="UniProtKB">
        <authorList>
            <consortium name="EnsemblMetazoa"/>
        </authorList>
    </citation>
    <scope>IDENTIFICATION</scope>
    <source>
        <strain evidence="6">BB02</strain>
    </source>
</reference>
<dbReference type="PANTHER" id="PTHR10671">
    <property type="entry name" value="EPITHELIAL MEMBRANE PROTEIN-RELATED"/>
    <property type="match status" value="1"/>
</dbReference>
<dbReference type="KEGG" id="bgt:106072297"/>
<feature type="transmembrane region" description="Helical" evidence="5">
    <location>
        <begin position="71"/>
        <end position="99"/>
    </location>
</feature>
<dbReference type="EnsemblMetazoa" id="BGLB021215-RA">
    <property type="protein sequence ID" value="BGLB021215-PA"/>
    <property type="gene ID" value="BGLB021215"/>
</dbReference>
<dbReference type="InterPro" id="IPR004031">
    <property type="entry name" value="PMP22/EMP/MP20/Claudin"/>
</dbReference>
<name>A0A2C9KLW7_BIOGL</name>
<dbReference type="VEuPathDB" id="VectorBase:BGLB021215"/>
<evidence type="ECO:0000256" key="3">
    <source>
        <dbReference type="ARBA" id="ARBA00022989"/>
    </source>
</evidence>
<evidence type="ECO:0000256" key="2">
    <source>
        <dbReference type="ARBA" id="ARBA00022692"/>
    </source>
</evidence>
<proteinExistence type="predicted"/>
<gene>
    <name evidence="6" type="primary">106072297</name>
</gene>
<dbReference type="Pfam" id="PF00822">
    <property type="entry name" value="PMP22_Claudin"/>
    <property type="match status" value="1"/>
</dbReference>
<accession>A0A2C9KLW7</accession>
<dbReference type="Proteomes" id="UP000076420">
    <property type="component" value="Unassembled WGS sequence"/>
</dbReference>
<comment type="subcellular location">
    <subcellularLocation>
        <location evidence="1">Membrane</location>
        <topology evidence="1">Multi-pass membrane protein</topology>
    </subcellularLocation>
</comment>
<evidence type="ECO:0000313" key="6">
    <source>
        <dbReference type="EnsemblMetazoa" id="BGLB021215-PA"/>
    </source>
</evidence>
<dbReference type="OrthoDB" id="6152343at2759"/>
<evidence type="ECO:0000256" key="1">
    <source>
        <dbReference type="ARBA" id="ARBA00004141"/>
    </source>
</evidence>
<evidence type="ECO:0000313" key="7">
    <source>
        <dbReference type="Proteomes" id="UP000076420"/>
    </source>
</evidence>
<sequence>MGISSGLRDSSLLAKLCFLIIFIANVGSWISFTTTSWGITDDKYYTGIWRFCNMGDPNNKYCAMLDGFAKVWFGVFQAFACIGFAGLNASCLIIALYMCGGSCHKNSETGLCASVCCIFTAIFWLIAVIIFGAKFEDDSDVSLNGSKRLGFSFGLAVASLGLELIVGVLMILVSRKL</sequence>
<feature type="transmembrane region" description="Helical" evidence="5">
    <location>
        <begin position="153"/>
        <end position="173"/>
    </location>
</feature>
<dbReference type="Gene3D" id="1.20.140.150">
    <property type="match status" value="1"/>
</dbReference>
<evidence type="ECO:0000256" key="4">
    <source>
        <dbReference type="ARBA" id="ARBA00023136"/>
    </source>
</evidence>
<protein>
    <recommendedName>
        <fullName evidence="8">MARVEL domain-containing protein</fullName>
    </recommendedName>
</protein>
<organism evidence="6 7">
    <name type="scientific">Biomphalaria glabrata</name>
    <name type="common">Bloodfluke planorb</name>
    <name type="synonym">Freshwater snail</name>
    <dbReference type="NCBI Taxonomy" id="6526"/>
    <lineage>
        <taxon>Eukaryota</taxon>
        <taxon>Metazoa</taxon>
        <taxon>Spiralia</taxon>
        <taxon>Lophotrochozoa</taxon>
        <taxon>Mollusca</taxon>
        <taxon>Gastropoda</taxon>
        <taxon>Heterobranchia</taxon>
        <taxon>Euthyneura</taxon>
        <taxon>Panpulmonata</taxon>
        <taxon>Hygrophila</taxon>
        <taxon>Lymnaeoidea</taxon>
        <taxon>Planorbidae</taxon>
        <taxon>Biomphalaria</taxon>
    </lineage>
</organism>
<keyword evidence="2 5" id="KW-0812">Transmembrane</keyword>
<evidence type="ECO:0008006" key="8">
    <source>
        <dbReference type="Google" id="ProtNLM"/>
    </source>
</evidence>
<feature type="transmembrane region" description="Helical" evidence="5">
    <location>
        <begin position="111"/>
        <end position="133"/>
    </location>
</feature>
<evidence type="ECO:0000256" key="5">
    <source>
        <dbReference type="SAM" id="Phobius"/>
    </source>
</evidence>
<dbReference type="AlphaFoldDB" id="A0A2C9KLW7"/>
<feature type="transmembrane region" description="Helical" evidence="5">
    <location>
        <begin position="12"/>
        <end position="32"/>
    </location>
</feature>
<keyword evidence="3 5" id="KW-1133">Transmembrane helix</keyword>
<dbReference type="PANTHER" id="PTHR10671:SF108">
    <property type="entry name" value="CLAUDIN FAMILY PROTEIN-RELATED"/>
    <property type="match status" value="1"/>
</dbReference>
<dbReference type="GO" id="GO:0005886">
    <property type="term" value="C:plasma membrane"/>
    <property type="evidence" value="ECO:0007669"/>
    <property type="project" value="TreeGrafter"/>
</dbReference>